<keyword evidence="3" id="KW-1185">Reference proteome</keyword>
<evidence type="ECO:0000313" key="3">
    <source>
        <dbReference type="Proteomes" id="UP000822688"/>
    </source>
</evidence>
<evidence type="ECO:0008006" key="4">
    <source>
        <dbReference type="Google" id="ProtNLM"/>
    </source>
</evidence>
<feature type="signal peptide" evidence="1">
    <location>
        <begin position="1"/>
        <end position="37"/>
    </location>
</feature>
<comment type="caution">
    <text evidence="2">The sequence shown here is derived from an EMBL/GenBank/DDBJ whole genome shotgun (WGS) entry which is preliminary data.</text>
</comment>
<evidence type="ECO:0000313" key="2">
    <source>
        <dbReference type="EMBL" id="KAG0566656.1"/>
    </source>
</evidence>
<dbReference type="PROSITE" id="PS51257">
    <property type="entry name" value="PROKAR_LIPOPROTEIN"/>
    <property type="match status" value="1"/>
</dbReference>
<dbReference type="Proteomes" id="UP000822688">
    <property type="component" value="Chromosome 7"/>
</dbReference>
<name>A0A8T0H419_CERPU</name>
<feature type="chain" id="PRO_5035859119" description="Secreted protein" evidence="1">
    <location>
        <begin position="38"/>
        <end position="81"/>
    </location>
</feature>
<evidence type="ECO:0000256" key="1">
    <source>
        <dbReference type="SAM" id="SignalP"/>
    </source>
</evidence>
<dbReference type="EMBL" id="CM026428">
    <property type="protein sequence ID" value="KAG0566656.1"/>
    <property type="molecule type" value="Genomic_DNA"/>
</dbReference>
<gene>
    <name evidence="2" type="ORF">KC19_7G079500</name>
</gene>
<dbReference type="AlphaFoldDB" id="A0A8T0H419"/>
<sequence>MGRLNVFLLQSLIGCFDWHCVCMVLVLLESISPDVSSRVVWGVSDAELPLLFAGIWKSSFSRVGTVELQELRKVYLGEVFE</sequence>
<accession>A0A8T0H419</accession>
<keyword evidence="1" id="KW-0732">Signal</keyword>
<reference evidence="2" key="1">
    <citation type="submission" date="2020-06" db="EMBL/GenBank/DDBJ databases">
        <title>WGS assembly of Ceratodon purpureus strain R40.</title>
        <authorList>
            <person name="Carey S.B."/>
            <person name="Jenkins J."/>
            <person name="Shu S."/>
            <person name="Lovell J.T."/>
            <person name="Sreedasyam A."/>
            <person name="Maumus F."/>
            <person name="Tiley G.P."/>
            <person name="Fernandez-Pozo N."/>
            <person name="Barry K."/>
            <person name="Chen C."/>
            <person name="Wang M."/>
            <person name="Lipzen A."/>
            <person name="Daum C."/>
            <person name="Saski C.A."/>
            <person name="Payton A.C."/>
            <person name="Mcbreen J.C."/>
            <person name="Conrad R.E."/>
            <person name="Kollar L.M."/>
            <person name="Olsson S."/>
            <person name="Huttunen S."/>
            <person name="Landis J.B."/>
            <person name="Wickett N.J."/>
            <person name="Johnson M.G."/>
            <person name="Rensing S.A."/>
            <person name="Grimwood J."/>
            <person name="Schmutz J."/>
            <person name="Mcdaniel S.F."/>
        </authorList>
    </citation>
    <scope>NUCLEOTIDE SEQUENCE</scope>
    <source>
        <strain evidence="2">R40</strain>
    </source>
</reference>
<organism evidence="2 3">
    <name type="scientific">Ceratodon purpureus</name>
    <name type="common">Fire moss</name>
    <name type="synonym">Dicranum purpureum</name>
    <dbReference type="NCBI Taxonomy" id="3225"/>
    <lineage>
        <taxon>Eukaryota</taxon>
        <taxon>Viridiplantae</taxon>
        <taxon>Streptophyta</taxon>
        <taxon>Embryophyta</taxon>
        <taxon>Bryophyta</taxon>
        <taxon>Bryophytina</taxon>
        <taxon>Bryopsida</taxon>
        <taxon>Dicranidae</taxon>
        <taxon>Pseudoditrichales</taxon>
        <taxon>Ditrichaceae</taxon>
        <taxon>Ceratodon</taxon>
    </lineage>
</organism>
<proteinExistence type="predicted"/>
<protein>
    <recommendedName>
        <fullName evidence="4">Secreted protein</fullName>
    </recommendedName>
</protein>